<dbReference type="Gene3D" id="3.30.428.10">
    <property type="entry name" value="HIT-like"/>
    <property type="match status" value="1"/>
</dbReference>
<gene>
    <name evidence="2" type="ORF">S01H1_85512</name>
</gene>
<dbReference type="EMBL" id="BARS01058763">
    <property type="protein sequence ID" value="GAG41920.1"/>
    <property type="molecule type" value="Genomic_DNA"/>
</dbReference>
<feature type="domain" description="HIT" evidence="1">
    <location>
        <begin position="1"/>
        <end position="17"/>
    </location>
</feature>
<reference evidence="2" key="1">
    <citation type="journal article" date="2014" name="Front. Microbiol.">
        <title>High frequency of phylogenetically diverse reductive dehalogenase-homologous genes in deep subseafloor sedimentary metagenomes.</title>
        <authorList>
            <person name="Kawai M."/>
            <person name="Futagami T."/>
            <person name="Toyoda A."/>
            <person name="Takaki Y."/>
            <person name="Nishi S."/>
            <person name="Hori S."/>
            <person name="Arai W."/>
            <person name="Tsubouchi T."/>
            <person name="Morono Y."/>
            <person name="Uchiyama I."/>
            <person name="Ito T."/>
            <person name="Fujiyama A."/>
            <person name="Inagaki F."/>
            <person name="Takami H."/>
        </authorList>
    </citation>
    <scope>NUCLEOTIDE SEQUENCE</scope>
    <source>
        <strain evidence="2">Expedition CK06-06</strain>
    </source>
</reference>
<protein>
    <recommendedName>
        <fullName evidence="1">HIT domain-containing protein</fullName>
    </recommendedName>
</protein>
<evidence type="ECO:0000313" key="2">
    <source>
        <dbReference type="EMBL" id="GAG41920.1"/>
    </source>
</evidence>
<organism evidence="2">
    <name type="scientific">marine sediment metagenome</name>
    <dbReference type="NCBI Taxonomy" id="412755"/>
    <lineage>
        <taxon>unclassified sequences</taxon>
        <taxon>metagenomes</taxon>
        <taxon>ecological metagenomes</taxon>
    </lineage>
</organism>
<comment type="caution">
    <text evidence="2">The sequence shown here is derived from an EMBL/GenBank/DDBJ whole genome shotgun (WGS) entry which is preliminary data.</text>
</comment>
<dbReference type="InterPro" id="IPR011146">
    <property type="entry name" value="HIT-like"/>
</dbReference>
<sequence>AHAHIHVIPRYANDGFGLRVNRDEPPSRDELETAASRIAAAL</sequence>
<dbReference type="InterPro" id="IPR036265">
    <property type="entry name" value="HIT-like_sf"/>
</dbReference>
<accession>X0XFN1</accession>
<evidence type="ECO:0000259" key="1">
    <source>
        <dbReference type="PROSITE" id="PS51084"/>
    </source>
</evidence>
<dbReference type="SUPFAM" id="SSF54197">
    <property type="entry name" value="HIT-like"/>
    <property type="match status" value="1"/>
</dbReference>
<name>X0XFN1_9ZZZZ</name>
<dbReference type="GO" id="GO:0003824">
    <property type="term" value="F:catalytic activity"/>
    <property type="evidence" value="ECO:0007669"/>
    <property type="project" value="InterPro"/>
</dbReference>
<feature type="non-terminal residue" evidence="2">
    <location>
        <position position="1"/>
    </location>
</feature>
<dbReference type="PROSITE" id="PS51084">
    <property type="entry name" value="HIT_2"/>
    <property type="match status" value="1"/>
</dbReference>
<proteinExistence type="predicted"/>
<dbReference type="AlphaFoldDB" id="X0XFN1"/>